<dbReference type="PANTHER" id="PTHR28620:SF1">
    <property type="entry name" value="CENP-V_GFA DOMAIN-CONTAINING PROTEIN"/>
    <property type="match status" value="1"/>
</dbReference>
<keyword evidence="3" id="KW-1185">Reference proteome</keyword>
<proteinExistence type="predicted"/>
<organism evidence="2 3">
    <name type="scientific">Cucurbita argyrosperma subsp. sororia</name>
    <dbReference type="NCBI Taxonomy" id="37648"/>
    <lineage>
        <taxon>Eukaryota</taxon>
        <taxon>Viridiplantae</taxon>
        <taxon>Streptophyta</taxon>
        <taxon>Embryophyta</taxon>
        <taxon>Tracheophyta</taxon>
        <taxon>Spermatophyta</taxon>
        <taxon>Magnoliopsida</taxon>
        <taxon>eudicotyledons</taxon>
        <taxon>Gunneridae</taxon>
        <taxon>Pentapetalae</taxon>
        <taxon>rosids</taxon>
        <taxon>fabids</taxon>
        <taxon>Cucurbitales</taxon>
        <taxon>Cucurbitaceae</taxon>
        <taxon>Cucurbiteae</taxon>
        <taxon>Cucurbita</taxon>
    </lineage>
</organism>
<evidence type="ECO:0000313" key="3">
    <source>
        <dbReference type="Proteomes" id="UP000685013"/>
    </source>
</evidence>
<evidence type="ECO:0000313" key="2">
    <source>
        <dbReference type="EMBL" id="KAG6602043.1"/>
    </source>
</evidence>
<name>A0AAV6NTM5_9ROSI</name>
<dbReference type="InterPro" id="IPR006913">
    <property type="entry name" value="CENP-V/GFA"/>
</dbReference>
<comment type="caution">
    <text evidence="2">The sequence shown here is derived from an EMBL/GenBank/DDBJ whole genome shotgun (WGS) entry which is preliminary data.</text>
</comment>
<dbReference type="Pfam" id="PF04828">
    <property type="entry name" value="GFA"/>
    <property type="match status" value="1"/>
</dbReference>
<dbReference type="AlphaFoldDB" id="A0AAV6NTM5"/>
<feature type="domain" description="CENP-V/GFA" evidence="1">
    <location>
        <begin position="27"/>
        <end position="148"/>
    </location>
</feature>
<evidence type="ECO:0000259" key="1">
    <source>
        <dbReference type="PROSITE" id="PS51891"/>
    </source>
</evidence>
<dbReference type="EMBL" id="JAGKQH010000004">
    <property type="protein sequence ID" value="KAG6602043.1"/>
    <property type="molecule type" value="Genomic_DNA"/>
</dbReference>
<reference evidence="2 3" key="1">
    <citation type="journal article" date="2021" name="Hortic Res">
        <title>The domestication of Cucurbita argyrosperma as revealed by the genome of its wild relative.</title>
        <authorList>
            <person name="Barrera-Redondo J."/>
            <person name="Sanchez-de la Vega G."/>
            <person name="Aguirre-Liguori J.A."/>
            <person name="Castellanos-Morales G."/>
            <person name="Gutierrez-Guerrero Y.T."/>
            <person name="Aguirre-Dugua X."/>
            <person name="Aguirre-Planter E."/>
            <person name="Tenaillon M.I."/>
            <person name="Lira-Saade R."/>
            <person name="Eguiarte L.E."/>
        </authorList>
    </citation>
    <scope>NUCLEOTIDE SEQUENCE [LARGE SCALE GENOMIC DNA]</scope>
    <source>
        <strain evidence="2">JBR-2021</strain>
    </source>
</reference>
<accession>A0AAV6NTM5</accession>
<dbReference type="PANTHER" id="PTHR28620">
    <property type="entry name" value="CENTROMERE PROTEIN V"/>
    <property type="match status" value="1"/>
</dbReference>
<feature type="non-terminal residue" evidence="2">
    <location>
        <position position="1"/>
    </location>
</feature>
<sequence>MAPHLSPVLDKYLSVDQRTMDCKMVIHKGGCHCKRIRWEVEAAASVTAWECNCSDCCMRGNTHFTVPAARFKLLGDSDKFVSTYTFGTHIANHTFCKVCGITSFYHSRSTPDGVSVTFRCVDPGTLAHVEIKNDRICTGEQRVAIQVK</sequence>
<dbReference type="PROSITE" id="PS51891">
    <property type="entry name" value="CENP_V_GFA"/>
    <property type="match status" value="1"/>
</dbReference>
<gene>
    <name evidence="2" type="primary">Cenpv</name>
    <name evidence="2" type="ORF">SDJN03_07276</name>
</gene>
<protein>
    <submittedName>
        <fullName evidence="2">Centromere protein V</fullName>
    </submittedName>
</protein>
<dbReference type="Proteomes" id="UP000685013">
    <property type="component" value="Chromosome 4"/>
</dbReference>
<dbReference type="InterPro" id="IPR052355">
    <property type="entry name" value="CENP-V-like"/>
</dbReference>
<dbReference type="GO" id="GO:0016846">
    <property type="term" value="F:carbon-sulfur lyase activity"/>
    <property type="evidence" value="ECO:0007669"/>
    <property type="project" value="InterPro"/>
</dbReference>